<dbReference type="InterPro" id="IPR016181">
    <property type="entry name" value="Acyl_CoA_acyltransferase"/>
</dbReference>
<reference evidence="2 3" key="1">
    <citation type="submission" date="2017-11" db="EMBL/GenBank/DDBJ databases">
        <authorList>
            <person name="Seth-Smith MB H."/>
        </authorList>
    </citation>
    <scope>NUCLEOTIDE SEQUENCE [LARGE SCALE GENOMIC DNA]</scope>
    <source>
        <strain evidence="2">E</strain>
    </source>
</reference>
<evidence type="ECO:0000313" key="3">
    <source>
        <dbReference type="Proteomes" id="UP000268684"/>
    </source>
</evidence>
<dbReference type="GO" id="GO:0016747">
    <property type="term" value="F:acyltransferase activity, transferring groups other than amino-acyl groups"/>
    <property type="evidence" value="ECO:0007669"/>
    <property type="project" value="InterPro"/>
</dbReference>
<dbReference type="CDD" id="cd04301">
    <property type="entry name" value="NAT_SF"/>
    <property type="match status" value="1"/>
</dbReference>
<dbReference type="Pfam" id="PF00583">
    <property type="entry name" value="Acetyltransf_1"/>
    <property type="match status" value="1"/>
</dbReference>
<dbReference type="InterPro" id="IPR000182">
    <property type="entry name" value="GNAT_dom"/>
</dbReference>
<feature type="domain" description="N-acetyltransferase" evidence="1">
    <location>
        <begin position="42"/>
        <end position="182"/>
    </location>
</feature>
<dbReference type="SUPFAM" id="SSF55729">
    <property type="entry name" value="Acyl-CoA N-acyltransferases (Nat)"/>
    <property type="match status" value="1"/>
</dbReference>
<protein>
    <submittedName>
        <fullName evidence="2">Predicted acetyltransferase,ribosomal-protein-alanine acetyltransferase,Acetyltransferase (GNAT) family</fullName>
    </submittedName>
</protein>
<dbReference type="Proteomes" id="UP000268684">
    <property type="component" value="Chromosome II"/>
</dbReference>
<accession>A0AAJ5NG85</accession>
<keyword evidence="3" id="KW-1185">Reference proteome</keyword>
<dbReference type="PROSITE" id="PS51186">
    <property type="entry name" value="GNAT"/>
    <property type="match status" value="1"/>
</dbReference>
<organism evidence="2 3">
    <name type="scientific">Burkholderia stabilis</name>
    <dbReference type="NCBI Taxonomy" id="95485"/>
    <lineage>
        <taxon>Bacteria</taxon>
        <taxon>Pseudomonadati</taxon>
        <taxon>Pseudomonadota</taxon>
        <taxon>Betaproteobacteria</taxon>
        <taxon>Burkholderiales</taxon>
        <taxon>Burkholderiaceae</taxon>
        <taxon>Burkholderia</taxon>
        <taxon>Burkholderia cepacia complex</taxon>
    </lineage>
</organism>
<proteinExistence type="predicted"/>
<dbReference type="Gene3D" id="3.40.630.30">
    <property type="match status" value="1"/>
</dbReference>
<gene>
    <name evidence="2" type="ORF">BSTAB16_5713</name>
</gene>
<evidence type="ECO:0000313" key="2">
    <source>
        <dbReference type="EMBL" id="VBB15517.1"/>
    </source>
</evidence>
<name>A0AAJ5NG85_9BURK</name>
<sequence>MGRRFSWPAFDRFPAIGNHARRGTTFPSPVPNERVRTVTYAISLRTASATDLPFLLTLRRLTMTEHLQRVGEPTDDDAHDRRIRAHFDDAMIVCEGAEAIGLLKVTRAADEWHVHQIQILPARQGRGIGEAVLRELLGDAARENVPVSLSVLHGNPARKLYERLGFRLASETDTSTSLVWRA</sequence>
<evidence type="ECO:0000259" key="1">
    <source>
        <dbReference type="PROSITE" id="PS51186"/>
    </source>
</evidence>
<dbReference type="AlphaFoldDB" id="A0AAJ5NG85"/>
<dbReference type="EMBL" id="LR025743">
    <property type="protein sequence ID" value="VBB15517.1"/>
    <property type="molecule type" value="Genomic_DNA"/>
</dbReference>